<comment type="caution">
    <text evidence="3">The sequence shown here is derived from an EMBL/GenBank/DDBJ whole genome shotgun (WGS) entry which is preliminary data.</text>
</comment>
<evidence type="ECO:0000256" key="1">
    <source>
        <dbReference type="SAM" id="Coils"/>
    </source>
</evidence>
<gene>
    <name evidence="3" type="ORF">F0357_19865</name>
</gene>
<feature type="transmembrane region" description="Helical" evidence="2">
    <location>
        <begin position="122"/>
        <end position="144"/>
    </location>
</feature>
<keyword evidence="4" id="KW-1185">Reference proteome</keyword>
<dbReference type="EMBL" id="VWNA01000002">
    <property type="protein sequence ID" value="MQT14868.1"/>
    <property type="molecule type" value="Genomic_DNA"/>
</dbReference>
<protein>
    <recommendedName>
        <fullName evidence="5">Transmembrane protein</fullName>
    </recommendedName>
</protein>
<evidence type="ECO:0008006" key="5">
    <source>
        <dbReference type="Google" id="ProtNLM"/>
    </source>
</evidence>
<feature type="transmembrane region" description="Helical" evidence="2">
    <location>
        <begin position="72"/>
        <end position="90"/>
    </location>
</feature>
<dbReference type="Proteomes" id="UP000332515">
    <property type="component" value="Unassembled WGS sequence"/>
</dbReference>
<evidence type="ECO:0000256" key="2">
    <source>
        <dbReference type="SAM" id="Phobius"/>
    </source>
</evidence>
<keyword evidence="2" id="KW-0812">Transmembrane</keyword>
<accession>A0A6A7YA27</accession>
<keyword evidence="2" id="KW-1133">Transmembrane helix</keyword>
<evidence type="ECO:0000313" key="4">
    <source>
        <dbReference type="Proteomes" id="UP000332515"/>
    </source>
</evidence>
<dbReference type="AlphaFoldDB" id="A0A6A7YA27"/>
<organism evidence="3 4">
    <name type="scientific">Segnochrobactrum spirostomi</name>
    <dbReference type="NCBI Taxonomy" id="2608987"/>
    <lineage>
        <taxon>Bacteria</taxon>
        <taxon>Pseudomonadati</taxon>
        <taxon>Pseudomonadota</taxon>
        <taxon>Alphaproteobacteria</taxon>
        <taxon>Hyphomicrobiales</taxon>
        <taxon>Segnochrobactraceae</taxon>
        <taxon>Segnochrobactrum</taxon>
    </lineage>
</organism>
<feature type="transmembrane region" description="Helical" evidence="2">
    <location>
        <begin position="278"/>
        <end position="299"/>
    </location>
</feature>
<evidence type="ECO:0000313" key="3">
    <source>
        <dbReference type="EMBL" id="MQT14868.1"/>
    </source>
</evidence>
<keyword evidence="1" id="KW-0175">Coiled coil</keyword>
<feature type="transmembrane region" description="Helical" evidence="2">
    <location>
        <begin position="36"/>
        <end position="60"/>
    </location>
</feature>
<keyword evidence="2" id="KW-0472">Membrane</keyword>
<proteinExistence type="predicted"/>
<dbReference type="RefSeq" id="WP_153488365.1">
    <property type="nucleotide sequence ID" value="NZ_VWNA01000002.1"/>
</dbReference>
<feature type="coiled-coil region" evidence="1">
    <location>
        <begin position="243"/>
        <end position="277"/>
    </location>
</feature>
<sequence length="316" mass="31542">MTSTYSAAAVAAPVYSAESVAAPVESASSAVNWGPIVAGAFAAAALTVVLMLLGSGLGLTMVSPWANEGASVATFAVSTAIWMVVVQWLSSGVGGYLTGRLRTKWVGVATDETFFRDTAHGFMAWAVATLLMVSVLGSVVSGAIGTGVHAASTVASGAALGASAGASANAGTGGGPDATSYFVDSLFRSSDPARMDATGAGDETAAAAQASRILIGSAAAGQISPDDKTYLAQLVASRTGLSQADATARVDAVLARINEAKQKAQQAADTARKAGATFALLGALSLMIGAFIACASAVLGGRQRDDDEAHYLGERR</sequence>
<name>A0A6A7YA27_9HYPH</name>
<reference evidence="3 4" key="1">
    <citation type="submission" date="2019-09" db="EMBL/GenBank/DDBJ databases">
        <title>Segnochrobactrum spirostomi gen. nov., sp. nov., isolated from the ciliate Spirostomum cf. yagiui and description of a novel family, Segnochrobactraceae fam. nov. within the order Rhizobiales of the class Alphaproteobacteria.</title>
        <authorList>
            <person name="Akter S."/>
            <person name="Shazib S.U.A."/>
            <person name="Shin M.K."/>
        </authorList>
    </citation>
    <scope>NUCLEOTIDE SEQUENCE [LARGE SCALE GENOMIC DNA]</scope>
    <source>
        <strain evidence="3 4">Sp-1</strain>
    </source>
</reference>